<name>A0A0M9BQ60_9BACL</name>
<comment type="caution">
    <text evidence="2">The sequence shown here is derived from an EMBL/GenBank/DDBJ whole genome shotgun (WGS) entry which is preliminary data.</text>
</comment>
<dbReference type="Gene3D" id="3.10.129.10">
    <property type="entry name" value="Hotdog Thioesterase"/>
    <property type="match status" value="1"/>
</dbReference>
<reference evidence="2 3" key="1">
    <citation type="submission" date="2015-08" db="EMBL/GenBank/DDBJ databases">
        <title>Draft genome sequence of cellulolytic and xylanolytic Paenibacillus sp. A59, isolated from a decaying forest soil from Patagonia, Argentina.</title>
        <authorList>
            <person name="Ghio S."/>
            <person name="Caceres A.M."/>
            <person name="Talia P."/>
            <person name="Grasso D."/>
            <person name="Campos E."/>
        </authorList>
    </citation>
    <scope>NUCLEOTIDE SEQUENCE [LARGE SCALE GENOMIC DNA]</scope>
    <source>
        <strain evidence="2 3">A59</strain>
    </source>
</reference>
<dbReference type="Pfam" id="PF01575">
    <property type="entry name" value="MaoC_dehydratas"/>
    <property type="match status" value="1"/>
</dbReference>
<dbReference type="SUPFAM" id="SSF54637">
    <property type="entry name" value="Thioesterase/thiol ester dehydrase-isomerase"/>
    <property type="match status" value="1"/>
</dbReference>
<proteinExistence type="predicted"/>
<dbReference type="InterPro" id="IPR002539">
    <property type="entry name" value="MaoC-like_dom"/>
</dbReference>
<dbReference type="PATRIC" id="fig|1705561.3.peg.2267"/>
<evidence type="ECO:0000313" key="3">
    <source>
        <dbReference type="Proteomes" id="UP000037688"/>
    </source>
</evidence>
<sequence length="141" mass="15864">MKFNDYVIGEYYRTDSIQLSKKDIIDFAKTYDPQYMHVDEAKAKEGRFGSLIASGMQTMSMSFKLWVELGKYGEDIVAGTGMNNIKFIKPVFPDDKISVLAEVIDLAPKRNYGGIVTVLLTTFNQNNEKVFTAELSALISN</sequence>
<dbReference type="PANTHER" id="PTHR43664:SF1">
    <property type="entry name" value="BETA-METHYLMALYL-COA DEHYDRATASE"/>
    <property type="match status" value="1"/>
</dbReference>
<organism evidence="2 3">
    <name type="scientific">Paenibacillus xylanivorans</name>
    <dbReference type="NCBI Taxonomy" id="1705561"/>
    <lineage>
        <taxon>Bacteria</taxon>
        <taxon>Bacillati</taxon>
        <taxon>Bacillota</taxon>
        <taxon>Bacilli</taxon>
        <taxon>Bacillales</taxon>
        <taxon>Paenibacillaceae</taxon>
        <taxon>Paenibacillus</taxon>
    </lineage>
</organism>
<feature type="domain" description="MaoC-like" evidence="1">
    <location>
        <begin position="8"/>
        <end position="112"/>
    </location>
</feature>
<evidence type="ECO:0000313" key="2">
    <source>
        <dbReference type="EMBL" id="KOY16549.1"/>
    </source>
</evidence>
<dbReference type="CDD" id="cd03454">
    <property type="entry name" value="YdeM"/>
    <property type="match status" value="1"/>
</dbReference>
<dbReference type="Proteomes" id="UP000037688">
    <property type="component" value="Unassembled WGS sequence"/>
</dbReference>
<dbReference type="InterPro" id="IPR029069">
    <property type="entry name" value="HotDog_dom_sf"/>
</dbReference>
<dbReference type="InterPro" id="IPR052342">
    <property type="entry name" value="MCH/BMMD"/>
</dbReference>
<protein>
    <recommendedName>
        <fullName evidence="1">MaoC-like domain-containing protein</fullName>
    </recommendedName>
</protein>
<gene>
    <name evidence="2" type="ORF">AMS66_11925</name>
</gene>
<dbReference type="OrthoDB" id="9801625at2"/>
<dbReference type="RefSeq" id="WP_053780986.1">
    <property type="nucleotide sequence ID" value="NZ_LITU01000053.1"/>
</dbReference>
<dbReference type="EMBL" id="LITU01000053">
    <property type="protein sequence ID" value="KOY16549.1"/>
    <property type="molecule type" value="Genomic_DNA"/>
</dbReference>
<evidence type="ECO:0000259" key="1">
    <source>
        <dbReference type="Pfam" id="PF01575"/>
    </source>
</evidence>
<keyword evidence="3" id="KW-1185">Reference proteome</keyword>
<dbReference type="AlphaFoldDB" id="A0A0M9BQ60"/>
<dbReference type="PANTHER" id="PTHR43664">
    <property type="entry name" value="MONOAMINE OXIDASE-RELATED"/>
    <property type="match status" value="1"/>
</dbReference>
<accession>A0A0M9BQ60</accession>